<dbReference type="InterPro" id="IPR050039">
    <property type="entry name" value="MAB_1171c-like"/>
</dbReference>
<feature type="transmembrane region" description="Helical" evidence="2">
    <location>
        <begin position="71"/>
        <end position="92"/>
    </location>
</feature>
<reference evidence="4 5" key="1">
    <citation type="submission" date="2022-10" db="EMBL/GenBank/DDBJ databases">
        <title>Draft genome sequence of Streptomyces sp. YSPA8.</title>
        <authorList>
            <person name="Moriuchi R."/>
            <person name="Dohra H."/>
            <person name="Yamamura H."/>
            <person name="Kodani S."/>
        </authorList>
    </citation>
    <scope>NUCLEOTIDE SEQUENCE [LARGE SCALE GENOMIC DNA]</scope>
    <source>
        <strain evidence="4 5">YSPA8</strain>
    </source>
</reference>
<dbReference type="InterPro" id="IPR046675">
    <property type="entry name" value="DUF6545"/>
</dbReference>
<protein>
    <submittedName>
        <fullName evidence="4">Membrane protein</fullName>
    </submittedName>
</protein>
<dbReference type="RefSeq" id="WP_323450073.1">
    <property type="nucleotide sequence ID" value="NZ_BSBI01000013.1"/>
</dbReference>
<evidence type="ECO:0000313" key="4">
    <source>
        <dbReference type="EMBL" id="GLF98084.1"/>
    </source>
</evidence>
<dbReference type="Proteomes" id="UP001291653">
    <property type="component" value="Unassembled WGS sequence"/>
</dbReference>
<name>A0ABQ5P688_9ACTN</name>
<feature type="transmembrane region" description="Helical" evidence="2">
    <location>
        <begin position="222"/>
        <end position="240"/>
    </location>
</feature>
<proteinExistence type="predicted"/>
<keyword evidence="2" id="KW-0812">Transmembrane</keyword>
<feature type="transmembrane region" description="Helical" evidence="2">
    <location>
        <begin position="147"/>
        <end position="169"/>
    </location>
</feature>
<feature type="region of interest" description="Disordered" evidence="1">
    <location>
        <begin position="377"/>
        <end position="397"/>
    </location>
</feature>
<feature type="transmembrane region" description="Helical" evidence="2">
    <location>
        <begin position="181"/>
        <end position="202"/>
    </location>
</feature>
<dbReference type="NCBIfam" id="NF042915">
    <property type="entry name" value="MAB_1171c_fam"/>
    <property type="match status" value="1"/>
</dbReference>
<gene>
    <name evidence="4" type="ORF">SYYSPA8_27325</name>
</gene>
<dbReference type="Pfam" id="PF20182">
    <property type="entry name" value="DUF6545"/>
    <property type="match status" value="1"/>
</dbReference>
<sequence length="397" mass="43038">MNGTDYYIPSLVLGIALLAKAPTLWRGRRDPMLSSVLALLCMATASFALAAPPTIRVVNETTGVPNVSAPLVYSTLCAVSCATLILIIHWRGGPAEALRRRTRAWMIFYGCLAVSLFVLFALGDAPVERLQDLDTYYATTPFIREMIVAYLGGYTIASMVITVMCWLWAREVRLPWLRRGLYVLVTGFVLSFSFAATKLIAVGARWAGHDLDFLSTSVAPPLAGAGAVTTTAGFLIPLLAPRLAPRWASRRAHHKLAPLAKALNRTFKGTAVPMTPPRWRDIEMRATLRESQITDHLLQLAPYLDIEHREAVYQEARGQGRNDSDASVIAAAVMVRAALAARDAGHTPTDPADTPTLPTALDGAAHRLPDVSQHFARLGGTAPLPSVTAEPQESAPR</sequence>
<keyword evidence="5" id="KW-1185">Reference proteome</keyword>
<feature type="transmembrane region" description="Helical" evidence="2">
    <location>
        <begin position="104"/>
        <end position="127"/>
    </location>
</feature>
<evidence type="ECO:0000256" key="2">
    <source>
        <dbReference type="SAM" id="Phobius"/>
    </source>
</evidence>
<keyword evidence="2" id="KW-0472">Membrane</keyword>
<evidence type="ECO:0000313" key="5">
    <source>
        <dbReference type="Proteomes" id="UP001291653"/>
    </source>
</evidence>
<keyword evidence="2" id="KW-1133">Transmembrane helix</keyword>
<comment type="caution">
    <text evidence="4">The sequence shown here is derived from an EMBL/GenBank/DDBJ whole genome shotgun (WGS) entry which is preliminary data.</text>
</comment>
<evidence type="ECO:0000259" key="3">
    <source>
        <dbReference type="Pfam" id="PF20182"/>
    </source>
</evidence>
<organism evidence="4 5">
    <name type="scientific">Streptomyces yaizuensis</name>
    <dbReference type="NCBI Taxonomy" id="2989713"/>
    <lineage>
        <taxon>Bacteria</taxon>
        <taxon>Bacillati</taxon>
        <taxon>Actinomycetota</taxon>
        <taxon>Actinomycetes</taxon>
        <taxon>Kitasatosporales</taxon>
        <taxon>Streptomycetaceae</taxon>
        <taxon>Streptomyces</taxon>
    </lineage>
</organism>
<feature type="transmembrane region" description="Helical" evidence="2">
    <location>
        <begin position="32"/>
        <end position="51"/>
    </location>
</feature>
<evidence type="ECO:0000256" key="1">
    <source>
        <dbReference type="SAM" id="MobiDB-lite"/>
    </source>
</evidence>
<accession>A0ABQ5P688</accession>
<feature type="domain" description="DUF6545" evidence="3">
    <location>
        <begin position="246"/>
        <end position="376"/>
    </location>
</feature>
<dbReference type="EMBL" id="BSBI01000013">
    <property type="protein sequence ID" value="GLF98084.1"/>
    <property type="molecule type" value="Genomic_DNA"/>
</dbReference>